<evidence type="ECO:0000313" key="2">
    <source>
        <dbReference type="Proteomes" id="UP000008021"/>
    </source>
</evidence>
<dbReference type="EnsemblPlants" id="OMERI03G05350.1">
    <property type="protein sequence ID" value="OMERI03G05350.1"/>
    <property type="gene ID" value="OMERI03G05350"/>
</dbReference>
<reference evidence="1" key="1">
    <citation type="submission" date="2015-04" db="UniProtKB">
        <authorList>
            <consortium name="EnsemblPlants"/>
        </authorList>
    </citation>
    <scope>IDENTIFICATION</scope>
</reference>
<reference evidence="1" key="2">
    <citation type="submission" date="2018-05" db="EMBL/GenBank/DDBJ databases">
        <title>OmerRS3 (Oryza meridionalis Reference Sequence Version 3).</title>
        <authorList>
            <person name="Zhang J."/>
            <person name="Kudrna D."/>
            <person name="Lee S."/>
            <person name="Talag J."/>
            <person name="Welchert J."/>
            <person name="Wing R.A."/>
        </authorList>
    </citation>
    <scope>NUCLEOTIDE SEQUENCE [LARGE SCALE GENOMIC DNA]</scope>
    <source>
        <strain evidence="1">cv. OR44</strain>
    </source>
</reference>
<evidence type="ECO:0000313" key="1">
    <source>
        <dbReference type="EnsemblPlants" id="OMERI03G05350.1"/>
    </source>
</evidence>
<dbReference type="HOGENOM" id="CLU_2100802_0_0_1"/>
<dbReference type="Proteomes" id="UP000008021">
    <property type="component" value="Chromosome 3"/>
</dbReference>
<dbReference type="AlphaFoldDB" id="A0A0E0CW08"/>
<name>A0A0E0CW08_9ORYZ</name>
<protein>
    <submittedName>
        <fullName evidence="1">Uncharacterized protein</fullName>
    </submittedName>
</protein>
<accession>A0A0E0CW08</accession>
<organism evidence="1">
    <name type="scientific">Oryza meridionalis</name>
    <dbReference type="NCBI Taxonomy" id="40149"/>
    <lineage>
        <taxon>Eukaryota</taxon>
        <taxon>Viridiplantae</taxon>
        <taxon>Streptophyta</taxon>
        <taxon>Embryophyta</taxon>
        <taxon>Tracheophyta</taxon>
        <taxon>Spermatophyta</taxon>
        <taxon>Magnoliopsida</taxon>
        <taxon>Liliopsida</taxon>
        <taxon>Poales</taxon>
        <taxon>Poaceae</taxon>
        <taxon>BOP clade</taxon>
        <taxon>Oryzoideae</taxon>
        <taxon>Oryzeae</taxon>
        <taxon>Oryzinae</taxon>
        <taxon>Oryza</taxon>
    </lineage>
</organism>
<proteinExistence type="predicted"/>
<sequence>MTFSFYIHTITLISIFDYPNTDMQFNFPRKKKIDRQFNFLLADITDGSSLQPSKSRQAAGIGSRFLRRPAMAEIAADEGLEIMVSAWVLEDEEITASMLNRSRCRRSVSWQKICMK</sequence>
<dbReference type="Gramene" id="OMERI03G05350.1">
    <property type="protein sequence ID" value="OMERI03G05350.1"/>
    <property type="gene ID" value="OMERI03G05350"/>
</dbReference>
<keyword evidence="2" id="KW-1185">Reference proteome</keyword>